<feature type="compositionally biased region" description="Low complexity" evidence="6">
    <location>
        <begin position="659"/>
        <end position="669"/>
    </location>
</feature>
<evidence type="ECO:0000256" key="1">
    <source>
        <dbReference type="ARBA" id="ARBA00004496"/>
    </source>
</evidence>
<organism evidence="8 9">
    <name type="scientific">Pichia sorbitophila (strain ATCC MYA-4447 / BCRC 22081 / CBS 7064 / NBRC 10061 / NRRL Y-12695)</name>
    <name type="common">Hybrid yeast</name>
    <dbReference type="NCBI Taxonomy" id="559304"/>
    <lineage>
        <taxon>Eukaryota</taxon>
        <taxon>Fungi</taxon>
        <taxon>Dikarya</taxon>
        <taxon>Ascomycota</taxon>
        <taxon>Saccharomycotina</taxon>
        <taxon>Pichiomycetes</taxon>
        <taxon>Debaryomycetaceae</taxon>
        <taxon>Millerozyma</taxon>
    </lineage>
</organism>
<sequence length="679" mass="77080">MTTYEKIVKGATKVKVAAPKPKYIEPILMATSIDHPEESENFRTIMRTLAHRLQDSAWSVVYKSLIVIHIMIREGDRDVTLDYVANKNPSMLNLSSLNVVRSDHFSSDVRFIVKYAKYLHTRAKQFEHTGIDYVRDERSNNSTSQSGGRLRSLSVERGLLRETESVQKQIDALLKNSFVENDVNNDVVLTAFRLLVNDLLALFQELNEGVINLLEHYFEMSKVDAERALKIYKKFVDQTKYVIDYLRVAKHLEYATRLHVPTIKHAPTALTSSLEEYLDDPNFEVNRRQYLAEKQDKKDPGSSSLLRSGGNNAQRPSRGSENPPSRSPSNNYQNTDELNRKNSLLVQQSTYNPWRASLPVVQQQAPFVTQPDMAQQQAAMVPSMTGNGTFTSPAIQQGQTAIFQPHQTGIGQTFVVTGQAQPLQPQATNSNPFFQGPPLDGGNQQLMQQYQQQQLQLEQQRQQLQQQMQQQEQQRQQQMQQQEQQRQQQLQQQMQQQQQLQSQSQNSFSYPQPLQQQNTNPFLNFQSPQNQPSRAFSDGSTNPFTSTRFSQNGTTAFTIPENKVENLTSNSTGGNPFKVSSSTTELFNRTGNKQPQQLMRQPTAGGLETLPTVPIFPQTQDEAQRQAYLNNARLELQQQTTGNPNAQYLNQGQSWYNTHQPQAQQATTTGGFYDGPSLI</sequence>
<feature type="compositionally biased region" description="Polar residues" evidence="6">
    <location>
        <begin position="423"/>
        <end position="433"/>
    </location>
</feature>
<dbReference type="Proteomes" id="UP000005222">
    <property type="component" value="Chromosome A"/>
</dbReference>
<evidence type="ECO:0000313" key="9">
    <source>
        <dbReference type="Proteomes" id="UP000005222"/>
    </source>
</evidence>
<dbReference type="PROSITE" id="PS50942">
    <property type="entry name" value="ENTH"/>
    <property type="match status" value="1"/>
</dbReference>
<gene>
    <name evidence="8" type="primary">Piso0_000152</name>
    <name evidence="8" type="ORF">GNLVRS01_PISO0A03124g</name>
</gene>
<dbReference type="HOGENOM" id="CLU_014248_1_0_1"/>
<evidence type="ECO:0000256" key="3">
    <source>
        <dbReference type="ARBA" id="ARBA00058079"/>
    </source>
</evidence>
<feature type="compositionally biased region" description="Polar residues" evidence="6">
    <location>
        <begin position="506"/>
        <end position="557"/>
    </location>
</feature>
<evidence type="ECO:0000256" key="6">
    <source>
        <dbReference type="SAM" id="MobiDB-lite"/>
    </source>
</evidence>
<dbReference type="STRING" id="559304.G8YUN5"/>
<protein>
    <submittedName>
        <fullName evidence="8">Piso0_000152 protein</fullName>
    </submittedName>
</protein>
<evidence type="ECO:0000256" key="4">
    <source>
        <dbReference type="ARBA" id="ARBA00061059"/>
    </source>
</evidence>
<dbReference type="Gene3D" id="1.20.58.150">
    <property type="entry name" value="ANTH domain"/>
    <property type="match status" value="1"/>
</dbReference>
<dbReference type="SUPFAM" id="SSF89009">
    <property type="entry name" value="GAT-like domain"/>
    <property type="match status" value="1"/>
</dbReference>
<evidence type="ECO:0000313" key="8">
    <source>
        <dbReference type="EMBL" id="CCE72568.1"/>
    </source>
</evidence>
<dbReference type="InterPro" id="IPR011417">
    <property type="entry name" value="ANTH_dom"/>
</dbReference>
<dbReference type="GO" id="GO:0048268">
    <property type="term" value="P:clathrin coat assembly"/>
    <property type="evidence" value="ECO:0007669"/>
    <property type="project" value="InterPro"/>
</dbReference>
<comment type="similarity">
    <text evidence="4">Belongs to the AP180 family.</text>
</comment>
<evidence type="ECO:0000256" key="2">
    <source>
        <dbReference type="ARBA" id="ARBA00022490"/>
    </source>
</evidence>
<dbReference type="CDD" id="cd16988">
    <property type="entry name" value="ANTH_N_YAP180"/>
    <property type="match status" value="1"/>
</dbReference>
<feature type="compositionally biased region" description="Polar residues" evidence="6">
    <location>
        <begin position="565"/>
        <end position="582"/>
    </location>
</feature>
<feature type="domain" description="ENTH" evidence="7">
    <location>
        <begin position="1"/>
        <end position="133"/>
    </location>
</feature>
<comment type="function">
    <text evidence="3">Involved in endocytosis and clathrin cage assembly.</text>
</comment>
<feature type="region of interest" description="Disordered" evidence="6">
    <location>
        <begin position="498"/>
        <end position="582"/>
    </location>
</feature>
<dbReference type="FunFam" id="1.20.58.150:FF:000004">
    <property type="entry name" value="ENTH domain protein"/>
    <property type="match status" value="1"/>
</dbReference>
<dbReference type="InterPro" id="IPR008942">
    <property type="entry name" value="ENTH_VHS"/>
</dbReference>
<comment type="subcellular location">
    <subcellularLocation>
        <location evidence="1">Cytoplasm</location>
    </subcellularLocation>
</comment>
<evidence type="ECO:0000259" key="7">
    <source>
        <dbReference type="PROSITE" id="PS50942"/>
    </source>
</evidence>
<dbReference type="Pfam" id="PF07651">
    <property type="entry name" value="ANTH"/>
    <property type="match status" value="1"/>
</dbReference>
<dbReference type="SUPFAM" id="SSF48464">
    <property type="entry name" value="ENTH/VHS domain"/>
    <property type="match status" value="1"/>
</dbReference>
<accession>G8YUN5</accession>
<dbReference type="GO" id="GO:0032050">
    <property type="term" value="F:clathrin heavy chain binding"/>
    <property type="evidence" value="ECO:0007669"/>
    <property type="project" value="TreeGrafter"/>
</dbReference>
<keyword evidence="2" id="KW-0963">Cytoplasm</keyword>
<name>G8YUN5_PICSO</name>
<comment type="subunit">
    <text evidence="5">Interacts with PAN1 and the clathrin heavy and light chains CHC1 and CLC1.</text>
</comment>
<dbReference type="PANTHER" id="PTHR22951">
    <property type="entry name" value="CLATHRIN ASSEMBLY PROTEIN"/>
    <property type="match status" value="1"/>
</dbReference>
<dbReference type="GO" id="GO:0005546">
    <property type="term" value="F:phosphatidylinositol-4,5-bisphosphate binding"/>
    <property type="evidence" value="ECO:0007669"/>
    <property type="project" value="TreeGrafter"/>
</dbReference>
<dbReference type="EMBL" id="FO082059">
    <property type="protein sequence ID" value="CCE72568.1"/>
    <property type="molecule type" value="Genomic_DNA"/>
</dbReference>
<dbReference type="InterPro" id="IPR014712">
    <property type="entry name" value="ANTH_dom_sf"/>
</dbReference>
<dbReference type="SMART" id="SM00273">
    <property type="entry name" value="ENTH"/>
    <property type="match status" value="1"/>
</dbReference>
<keyword evidence="9" id="KW-1185">Reference proteome</keyword>
<evidence type="ECO:0000256" key="5">
    <source>
        <dbReference type="ARBA" id="ARBA00061916"/>
    </source>
</evidence>
<dbReference type="InterPro" id="IPR013809">
    <property type="entry name" value="ENTH"/>
</dbReference>
<dbReference type="AlphaFoldDB" id="G8YUN5"/>
<proteinExistence type="inferred from homology"/>
<dbReference type="InterPro" id="IPR045192">
    <property type="entry name" value="AP180-like"/>
</dbReference>
<dbReference type="Gene3D" id="1.25.40.90">
    <property type="match status" value="1"/>
</dbReference>
<dbReference type="PANTHER" id="PTHR22951:SF5">
    <property type="entry name" value="PHOSPHATIDYLINOSITOL-BINDING CLATHRIN ASSEMBLY PROTEIN LAP"/>
    <property type="match status" value="1"/>
</dbReference>
<dbReference type="FunCoup" id="G8YUN5">
    <property type="interactions" value="707"/>
</dbReference>
<dbReference type="OMA" id="HMLHLSY"/>
<dbReference type="GO" id="GO:0005545">
    <property type="term" value="F:1-phosphatidylinositol binding"/>
    <property type="evidence" value="ECO:0007669"/>
    <property type="project" value="InterPro"/>
</dbReference>
<dbReference type="GO" id="GO:0006900">
    <property type="term" value="P:vesicle budding from membrane"/>
    <property type="evidence" value="ECO:0007669"/>
    <property type="project" value="TreeGrafter"/>
</dbReference>
<dbReference type="GO" id="GO:0000149">
    <property type="term" value="F:SNARE binding"/>
    <property type="evidence" value="ECO:0007669"/>
    <property type="project" value="TreeGrafter"/>
</dbReference>
<feature type="compositionally biased region" description="Low complexity" evidence="6">
    <location>
        <begin position="301"/>
        <end position="331"/>
    </location>
</feature>
<dbReference type="InParanoid" id="G8YUN5"/>
<feature type="region of interest" description="Disordered" evidence="6">
    <location>
        <begin position="423"/>
        <end position="443"/>
    </location>
</feature>
<feature type="region of interest" description="Disordered" evidence="6">
    <location>
        <begin position="292"/>
        <end position="338"/>
    </location>
</feature>
<reference evidence="8 9" key="1">
    <citation type="journal article" date="2012" name="G3 (Bethesda)">
        <title>Pichia sorbitophila, an interspecies yeast hybrid reveals early steps of genome resolution following polyploidization.</title>
        <authorList>
            <person name="Leh Louis V."/>
            <person name="Despons L."/>
            <person name="Friedrich A."/>
            <person name="Martin T."/>
            <person name="Durrens P."/>
            <person name="Casaregola S."/>
            <person name="Neuveglise C."/>
            <person name="Fairhead C."/>
            <person name="Marck C."/>
            <person name="Cruz J.A."/>
            <person name="Straub M.L."/>
            <person name="Kugler V."/>
            <person name="Sacerdot C."/>
            <person name="Uzunov Z."/>
            <person name="Thierry A."/>
            <person name="Weiss S."/>
            <person name="Bleykasten C."/>
            <person name="De Montigny J."/>
            <person name="Jacques N."/>
            <person name="Jung P."/>
            <person name="Lemaire M."/>
            <person name="Mallet S."/>
            <person name="Morel G."/>
            <person name="Richard G.F."/>
            <person name="Sarkar A."/>
            <person name="Savel G."/>
            <person name="Schacherer J."/>
            <person name="Seret M.L."/>
            <person name="Talla E."/>
            <person name="Samson G."/>
            <person name="Jubin C."/>
            <person name="Poulain J."/>
            <person name="Vacherie B."/>
            <person name="Barbe V."/>
            <person name="Pelletier E."/>
            <person name="Sherman D.J."/>
            <person name="Westhof E."/>
            <person name="Weissenbach J."/>
            <person name="Baret P.V."/>
            <person name="Wincker P."/>
            <person name="Gaillardin C."/>
            <person name="Dujon B."/>
            <person name="Souciet J.L."/>
        </authorList>
    </citation>
    <scope>NUCLEOTIDE SEQUENCE [LARGE SCALE GENOMIC DNA]</scope>
    <source>
        <strain evidence="9">ATCC MYA-4447 / BCRC 22081 / CBS 7064 / NBRC 10061 / NRRL Y-12695</strain>
    </source>
</reference>
<dbReference type="GO" id="GO:0072583">
    <property type="term" value="P:clathrin-dependent endocytosis"/>
    <property type="evidence" value="ECO:0007669"/>
    <property type="project" value="InterPro"/>
</dbReference>
<dbReference type="eggNOG" id="KOG0251">
    <property type="taxonomic scope" value="Eukaryota"/>
</dbReference>
<dbReference type="GO" id="GO:0030136">
    <property type="term" value="C:clathrin-coated vesicle"/>
    <property type="evidence" value="ECO:0007669"/>
    <property type="project" value="InterPro"/>
</dbReference>
<feature type="region of interest" description="Disordered" evidence="6">
    <location>
        <begin position="659"/>
        <end position="679"/>
    </location>
</feature>
<dbReference type="OrthoDB" id="44015at2759"/>
<dbReference type="GO" id="GO:0005905">
    <property type="term" value="C:clathrin-coated pit"/>
    <property type="evidence" value="ECO:0007669"/>
    <property type="project" value="TreeGrafter"/>
</dbReference>